<proteinExistence type="predicted"/>
<name>A0A8S5PDR7_9CAUD</name>
<protein>
    <submittedName>
        <fullName evidence="1">Uncharacterized protein</fullName>
    </submittedName>
</protein>
<organism evidence="1">
    <name type="scientific">Myoviridae sp. ctvns3</name>
    <dbReference type="NCBI Taxonomy" id="2825204"/>
    <lineage>
        <taxon>Viruses</taxon>
        <taxon>Duplodnaviria</taxon>
        <taxon>Heunggongvirae</taxon>
        <taxon>Uroviricota</taxon>
        <taxon>Caudoviricetes</taxon>
    </lineage>
</organism>
<sequence>MHSVAHYLVDRNKNKLCRLRGAVAEKVGTLKIEYWWLE</sequence>
<dbReference type="EMBL" id="BK015391">
    <property type="protein sequence ID" value="DAE04595.1"/>
    <property type="molecule type" value="Genomic_DNA"/>
</dbReference>
<reference evidence="1" key="1">
    <citation type="journal article" date="2021" name="Proc. Natl. Acad. Sci. U.S.A.">
        <title>A Catalog of Tens of Thousands of Viruses from Human Metagenomes Reveals Hidden Associations with Chronic Diseases.</title>
        <authorList>
            <person name="Tisza M.J."/>
            <person name="Buck C.B."/>
        </authorList>
    </citation>
    <scope>NUCLEOTIDE SEQUENCE</scope>
    <source>
        <strain evidence="1">Ctvns3</strain>
    </source>
</reference>
<accession>A0A8S5PDR7</accession>
<evidence type="ECO:0000313" key="1">
    <source>
        <dbReference type="EMBL" id="DAE04595.1"/>
    </source>
</evidence>